<dbReference type="KEGG" id="aep:AMC99_02093"/>
<sequence>MKTEEISFIDEVRIDRRSLLASRDDKTLSIEPKVMDFIWVLGLQPQITWTRDELIDKIWGAEGGSDESLTRLASQARKCFRSLGIKRPLIKTVYRIGYRLDARIAEELSDERNASLKSGTARELYRPNWKIAVLNFESDLDAPAERYLVEGWSRDLTRLLSCVPQFFVAPYSSSSLFNLAVNTAAEISDGLDVEFIIAGTIRRFGQNVRLRVDLIDGKNGMLVWSERYDADLDDFFEVQAECTIAVSTAISTGLKLEAPPFKISSRPFNDEVYQLLQQAEKLRMRYSRTAAVKITRLLRDAVNIEPENAIALGQLAVQLSQNLVSQWSADRDETAQEASRLIQTAMRLDPQNPDVLSSAGIVSAMLHRPADAIKFLSMACSINPNDPHASAVLGWQICLLHNEPEGLELIEKAERMAPHHPRFGLWATYRGTACLFMLDYAQAVPICREAMLRTPNYYQPLLTSAWAELGAGNRDAALELIQEVARSDSPGVVSNFVSEMKQWSANSPNRRHCHDVLNGLLELSA</sequence>
<dbReference type="SUPFAM" id="SSF46894">
    <property type="entry name" value="C-terminal effector domain of the bipartite response regulators"/>
    <property type="match status" value="1"/>
</dbReference>
<dbReference type="GO" id="GO:0004016">
    <property type="term" value="F:adenylate cyclase activity"/>
    <property type="evidence" value="ECO:0007669"/>
    <property type="project" value="UniProtKB-EC"/>
</dbReference>
<dbReference type="SMART" id="SM00862">
    <property type="entry name" value="Trans_reg_C"/>
    <property type="match status" value="1"/>
</dbReference>
<proteinExistence type="predicted"/>
<reference evidence="4 5" key="1">
    <citation type="submission" date="2015-09" db="EMBL/GenBank/DDBJ databases">
        <title>Complete genome sequence of a benzo[a]pyrene-degrading bacterium Altererythrobacter epoxidivorans CGMCC 1.7731T.</title>
        <authorList>
            <person name="Li Z."/>
            <person name="Cheng H."/>
            <person name="Huo Y."/>
            <person name="Xu X."/>
        </authorList>
    </citation>
    <scope>NUCLEOTIDE SEQUENCE [LARGE SCALE GENOMIC DNA]</scope>
    <source>
        <strain evidence="4 5">CGMCC 1.7731</strain>
    </source>
</reference>
<accession>A0A0M4LVX5</accession>
<keyword evidence="4" id="KW-0456">Lyase</keyword>
<keyword evidence="5" id="KW-1185">Reference proteome</keyword>
<dbReference type="EMBL" id="CP012669">
    <property type="protein sequence ID" value="ALE17379.1"/>
    <property type="molecule type" value="Genomic_DNA"/>
</dbReference>
<evidence type="ECO:0000313" key="4">
    <source>
        <dbReference type="EMBL" id="ALE17379.1"/>
    </source>
</evidence>
<dbReference type="OrthoDB" id="7428693at2"/>
<dbReference type="Proteomes" id="UP000057938">
    <property type="component" value="Chromosome"/>
</dbReference>
<dbReference type="InterPro" id="IPR001867">
    <property type="entry name" value="OmpR/PhoB-type_DNA-bd"/>
</dbReference>
<evidence type="ECO:0000259" key="3">
    <source>
        <dbReference type="PROSITE" id="PS51755"/>
    </source>
</evidence>
<dbReference type="STRING" id="361183.AMC99_02093"/>
<name>A0A0M4LVX5_9SPHN</name>
<dbReference type="InterPro" id="IPR036388">
    <property type="entry name" value="WH-like_DNA-bd_sf"/>
</dbReference>
<dbReference type="RefSeq" id="WP_061926246.1">
    <property type="nucleotide sequence ID" value="NZ_CP012669.1"/>
</dbReference>
<evidence type="ECO:0000256" key="2">
    <source>
        <dbReference type="PROSITE-ProRule" id="PRU01091"/>
    </source>
</evidence>
<feature type="domain" description="OmpR/PhoB-type" evidence="3">
    <location>
        <begin position="3"/>
        <end position="102"/>
    </location>
</feature>
<dbReference type="InterPro" id="IPR016032">
    <property type="entry name" value="Sig_transdc_resp-reg_C-effctor"/>
</dbReference>
<dbReference type="GO" id="GO:0003677">
    <property type="term" value="F:DNA binding"/>
    <property type="evidence" value="ECO:0007669"/>
    <property type="project" value="UniProtKB-UniRule"/>
</dbReference>
<evidence type="ECO:0000313" key="5">
    <source>
        <dbReference type="Proteomes" id="UP000057938"/>
    </source>
</evidence>
<dbReference type="SUPFAM" id="SSF48452">
    <property type="entry name" value="TPR-like"/>
    <property type="match status" value="1"/>
</dbReference>
<protein>
    <submittedName>
        <fullName evidence="4">Adenylate cyclase</fullName>
        <ecNumber evidence="4">4.6.1.1</ecNumber>
    </submittedName>
</protein>
<dbReference type="GO" id="GO:0006355">
    <property type="term" value="P:regulation of DNA-templated transcription"/>
    <property type="evidence" value="ECO:0007669"/>
    <property type="project" value="InterPro"/>
</dbReference>
<dbReference type="PATRIC" id="fig|361183.4.peg.2061"/>
<dbReference type="Gene3D" id="1.10.10.10">
    <property type="entry name" value="Winged helix-like DNA-binding domain superfamily/Winged helix DNA-binding domain"/>
    <property type="match status" value="1"/>
</dbReference>
<dbReference type="Pfam" id="PF00486">
    <property type="entry name" value="Trans_reg_C"/>
    <property type="match status" value="1"/>
</dbReference>
<gene>
    <name evidence="4" type="ORF">AMC99_02093</name>
</gene>
<keyword evidence="1 2" id="KW-0238">DNA-binding</keyword>
<dbReference type="EC" id="4.6.1.1" evidence="4"/>
<dbReference type="PROSITE" id="PS51755">
    <property type="entry name" value="OMPR_PHOB"/>
    <property type="match status" value="1"/>
</dbReference>
<dbReference type="AlphaFoldDB" id="A0A0M4LVX5"/>
<feature type="DNA-binding region" description="OmpR/PhoB-type" evidence="2">
    <location>
        <begin position="3"/>
        <end position="102"/>
    </location>
</feature>
<evidence type="ECO:0000256" key="1">
    <source>
        <dbReference type="ARBA" id="ARBA00023125"/>
    </source>
</evidence>
<organism evidence="4 5">
    <name type="scientific">Altererythrobacter epoxidivorans</name>
    <dbReference type="NCBI Taxonomy" id="361183"/>
    <lineage>
        <taxon>Bacteria</taxon>
        <taxon>Pseudomonadati</taxon>
        <taxon>Pseudomonadota</taxon>
        <taxon>Alphaproteobacteria</taxon>
        <taxon>Sphingomonadales</taxon>
        <taxon>Erythrobacteraceae</taxon>
        <taxon>Altererythrobacter</taxon>
    </lineage>
</organism>
<dbReference type="Gene3D" id="1.25.40.10">
    <property type="entry name" value="Tetratricopeptide repeat domain"/>
    <property type="match status" value="1"/>
</dbReference>
<dbReference type="InterPro" id="IPR011990">
    <property type="entry name" value="TPR-like_helical_dom_sf"/>
</dbReference>
<dbReference type="GO" id="GO:0000160">
    <property type="term" value="P:phosphorelay signal transduction system"/>
    <property type="evidence" value="ECO:0007669"/>
    <property type="project" value="InterPro"/>
</dbReference>